<dbReference type="InterPro" id="IPR047272">
    <property type="entry name" value="S49_SppA_C"/>
</dbReference>
<dbReference type="Proteomes" id="UP000000253">
    <property type="component" value="Chromosome"/>
</dbReference>
<gene>
    <name evidence="7" type="ordered locus">MmarC5_0520</name>
</gene>
<keyword evidence="3" id="KW-0378">Hydrolase</keyword>
<dbReference type="InterPro" id="IPR002142">
    <property type="entry name" value="Peptidase_S49"/>
</dbReference>
<dbReference type="GO" id="GO:0006508">
    <property type="term" value="P:proteolysis"/>
    <property type="evidence" value="ECO:0007669"/>
    <property type="project" value="UniProtKB-KW"/>
</dbReference>
<keyword evidence="5" id="KW-0472">Membrane</keyword>
<keyword evidence="4" id="KW-0720">Serine protease</keyword>
<dbReference type="Gene3D" id="3.90.226.10">
    <property type="entry name" value="2-enoyl-CoA Hydratase, Chain A, domain 1"/>
    <property type="match status" value="1"/>
</dbReference>
<dbReference type="PANTHER" id="PTHR42987">
    <property type="entry name" value="PEPTIDASE S49"/>
    <property type="match status" value="1"/>
</dbReference>
<dbReference type="KEGG" id="mmq:MmarC5_0520"/>
<keyword evidence="5" id="KW-0812">Transmembrane</keyword>
<keyword evidence="5" id="KW-1133">Transmembrane helix</keyword>
<dbReference type="Pfam" id="PF01343">
    <property type="entry name" value="Peptidase_S49"/>
    <property type="match status" value="1"/>
</dbReference>
<dbReference type="eggNOG" id="arCOG01311">
    <property type="taxonomic scope" value="Archaea"/>
</dbReference>
<dbReference type="AlphaFoldDB" id="A4FXA5"/>
<evidence type="ECO:0000259" key="6">
    <source>
        <dbReference type="Pfam" id="PF01343"/>
    </source>
</evidence>
<feature type="domain" description="Peptidase S49" evidence="6">
    <location>
        <begin position="105"/>
        <end position="255"/>
    </location>
</feature>
<feature type="transmembrane region" description="Helical" evidence="5">
    <location>
        <begin position="6"/>
        <end position="28"/>
    </location>
</feature>
<evidence type="ECO:0000256" key="2">
    <source>
        <dbReference type="ARBA" id="ARBA00022670"/>
    </source>
</evidence>
<name>A4FXA5_METM5</name>
<evidence type="ECO:0000256" key="3">
    <source>
        <dbReference type="ARBA" id="ARBA00022801"/>
    </source>
</evidence>
<dbReference type="Gene3D" id="6.20.330.10">
    <property type="match status" value="1"/>
</dbReference>
<dbReference type="CDD" id="cd07023">
    <property type="entry name" value="S49_Sppa_N_C"/>
    <property type="match status" value="1"/>
</dbReference>
<evidence type="ECO:0000256" key="5">
    <source>
        <dbReference type="SAM" id="Phobius"/>
    </source>
</evidence>
<dbReference type="GO" id="GO:0008236">
    <property type="term" value="F:serine-type peptidase activity"/>
    <property type="evidence" value="ECO:0007669"/>
    <property type="project" value="UniProtKB-KW"/>
</dbReference>
<accession>A4FXA5</accession>
<evidence type="ECO:0000313" key="8">
    <source>
        <dbReference type="Proteomes" id="UP000000253"/>
    </source>
</evidence>
<reference evidence="7 8" key="1">
    <citation type="submission" date="2007-03" db="EMBL/GenBank/DDBJ databases">
        <title>Complete sequence of chromosome of Methanococcus maripaludis C5.</title>
        <authorList>
            <consortium name="US DOE Joint Genome Institute"/>
            <person name="Copeland A."/>
            <person name="Lucas S."/>
            <person name="Lapidus A."/>
            <person name="Barry K."/>
            <person name="Glavina del Rio T."/>
            <person name="Dalin E."/>
            <person name="Tice H."/>
            <person name="Pitluck S."/>
            <person name="Chertkov O."/>
            <person name="Brettin T."/>
            <person name="Bruce D."/>
            <person name="Han C."/>
            <person name="Detter J.C."/>
            <person name="Schmutz J."/>
            <person name="Larimer F."/>
            <person name="Land M."/>
            <person name="Hauser L."/>
            <person name="Kyrpides N."/>
            <person name="Mikhailova N."/>
            <person name="Sieprawska-Lupa M."/>
            <person name="Whitman W.B."/>
            <person name="Richardson P."/>
        </authorList>
    </citation>
    <scope>NUCLEOTIDE SEQUENCE [LARGE SCALE GENOMIC DNA]</scope>
    <source>
        <strain evidence="8">C5 / ATCC BAA-1333</strain>
    </source>
</reference>
<evidence type="ECO:0000256" key="1">
    <source>
        <dbReference type="ARBA" id="ARBA00008683"/>
    </source>
</evidence>
<dbReference type="NCBIfam" id="TIGR00706">
    <property type="entry name" value="SppA_dom"/>
    <property type="match status" value="1"/>
</dbReference>
<dbReference type="SUPFAM" id="SSF52096">
    <property type="entry name" value="ClpP/crotonase"/>
    <property type="match status" value="1"/>
</dbReference>
<organism evidence="7 8">
    <name type="scientific">Methanococcus maripaludis (strain C5 / ATCC BAA-1333)</name>
    <dbReference type="NCBI Taxonomy" id="402880"/>
    <lineage>
        <taxon>Archaea</taxon>
        <taxon>Methanobacteriati</taxon>
        <taxon>Methanobacteriota</taxon>
        <taxon>Methanomada group</taxon>
        <taxon>Methanococci</taxon>
        <taxon>Methanococcales</taxon>
        <taxon>Methanococcaceae</taxon>
        <taxon>Methanococcus</taxon>
    </lineage>
</organism>
<dbReference type="RefSeq" id="WP_011868289.1">
    <property type="nucleotide sequence ID" value="NC_009135.1"/>
</dbReference>
<dbReference type="PANTHER" id="PTHR42987:SF4">
    <property type="entry name" value="PROTEASE SOHB-RELATED"/>
    <property type="match status" value="1"/>
</dbReference>
<comment type="similarity">
    <text evidence="1">Belongs to the peptidase S49 family.</text>
</comment>
<dbReference type="GeneID" id="4928485"/>
<dbReference type="STRING" id="402880.MmarC5_0520"/>
<sequence>MKKIYYYSGAVFLIIILFLVGFILLIPVDGISSKNMAMINLDGTISSQTSESGFFSEFEPSVDDYIEWIDDAEKDSNIKAIIIKINSPGGEVIASEKLSRKIKEASEEKVVIAYIETMGTSAAYQAASSTDYIVAERQALVGNIGVRMEIIHYYGLMEKLGVNATTIKSGIYKDIGSPTRPMTEEEQRMLESIVDESYYEFVSWVAENRNMTINETLRVADGKIYSGVQAKRVGLVDMTGTEEDAIEVAAKMANLSNPEVYEYAGSSSVGIFGMTFNDALCSFGYGFGKGLSESNIEESFKSYQIYY</sequence>
<keyword evidence="2" id="KW-0645">Protease</keyword>
<evidence type="ECO:0000313" key="7">
    <source>
        <dbReference type="EMBL" id="ABO34834.1"/>
    </source>
</evidence>
<dbReference type="OrthoDB" id="31107at2157"/>
<dbReference type="EMBL" id="CP000609">
    <property type="protein sequence ID" value="ABO34834.1"/>
    <property type="molecule type" value="Genomic_DNA"/>
</dbReference>
<protein>
    <submittedName>
        <fullName evidence="7">Signal peptide peptidase A, Serine peptidase, MEROPS family S49</fullName>
    </submittedName>
</protein>
<dbReference type="InterPro" id="IPR029045">
    <property type="entry name" value="ClpP/crotonase-like_dom_sf"/>
</dbReference>
<evidence type="ECO:0000256" key="4">
    <source>
        <dbReference type="ARBA" id="ARBA00022825"/>
    </source>
</evidence>
<dbReference type="HOGENOM" id="CLU_046540_0_0_2"/>
<proteinExistence type="inferred from homology"/>
<dbReference type="InterPro" id="IPR004635">
    <property type="entry name" value="Pept_S49_SppA"/>
</dbReference>